<accession>A0A1J0A8V9</accession>
<organism evidence="4 5">
    <name type="scientific">Gloeomargarita lithophora Alchichica-D10</name>
    <dbReference type="NCBI Taxonomy" id="1188229"/>
    <lineage>
        <taxon>Bacteria</taxon>
        <taxon>Bacillati</taxon>
        <taxon>Cyanobacteriota</taxon>
        <taxon>Cyanophyceae</taxon>
        <taxon>Gloeomargaritales</taxon>
        <taxon>Gloeomargaritaceae</taxon>
        <taxon>Gloeomargarita</taxon>
    </lineage>
</organism>
<keyword evidence="5" id="KW-1185">Reference proteome</keyword>
<keyword evidence="2 4" id="KW-0560">Oxidoreductase</keyword>
<sequence length="339" mass="37528">MKLTSRNLDQRLDTLYDAVIAGGGAGGLSAAIYLARYGLKCLVIEKGKGRSMWMQELRNYVGLDPHTPGRDLLKQGTTAALGWGADHLRAFVDKVTDQGDYLEVQVNVGKTHPTAVTFKAKYLIAATGIIDILPELENMQNVYDYAGYTLHVCMICDGFDMWDQKAILIAAREPQIEAAFVLNWFTPYITVLTDGKFPVSEAMKTRLQAHGYPLIETPIARFLGENHQLQGVEFTDGTRIEVTTGLVNMGSIYHNHYLKAIPELTWDGENLVTDEFCQTTHPRIFALGDLKKGVNQVAIAVADGCLAATKIWRTIRRSQPPRIWVEQVPNPAAEPLPAG</sequence>
<dbReference type="SUPFAM" id="SSF51905">
    <property type="entry name" value="FAD/NAD(P)-binding domain"/>
    <property type="match status" value="1"/>
</dbReference>
<evidence type="ECO:0000256" key="2">
    <source>
        <dbReference type="ARBA" id="ARBA00023002"/>
    </source>
</evidence>
<dbReference type="EMBL" id="CP017675">
    <property type="protein sequence ID" value="APB32345.1"/>
    <property type="molecule type" value="Genomic_DNA"/>
</dbReference>
<dbReference type="STRING" id="1188229.GlitD10_0044"/>
<dbReference type="GO" id="GO:0004791">
    <property type="term" value="F:thioredoxin-disulfide reductase (NADPH) activity"/>
    <property type="evidence" value="ECO:0007669"/>
    <property type="project" value="UniProtKB-EC"/>
</dbReference>
<proteinExistence type="predicted"/>
<evidence type="ECO:0000313" key="5">
    <source>
        <dbReference type="Proteomes" id="UP000180235"/>
    </source>
</evidence>
<dbReference type="InterPro" id="IPR050097">
    <property type="entry name" value="Ferredoxin-NADP_redctase_2"/>
</dbReference>
<evidence type="ECO:0000259" key="3">
    <source>
        <dbReference type="Pfam" id="PF07992"/>
    </source>
</evidence>
<dbReference type="Gene3D" id="3.50.50.60">
    <property type="entry name" value="FAD/NAD(P)-binding domain"/>
    <property type="match status" value="2"/>
</dbReference>
<dbReference type="AlphaFoldDB" id="A0A1J0A8V9"/>
<name>A0A1J0A8V9_9CYAN</name>
<dbReference type="Pfam" id="PF07992">
    <property type="entry name" value="Pyr_redox_2"/>
    <property type="match status" value="1"/>
</dbReference>
<dbReference type="PRINTS" id="PR00469">
    <property type="entry name" value="PNDRDTASEII"/>
</dbReference>
<dbReference type="EC" id="1.8.1.9" evidence="4"/>
<dbReference type="InterPro" id="IPR036188">
    <property type="entry name" value="FAD/NAD-bd_sf"/>
</dbReference>
<dbReference type="InterPro" id="IPR023753">
    <property type="entry name" value="FAD/NAD-binding_dom"/>
</dbReference>
<dbReference type="Proteomes" id="UP000180235">
    <property type="component" value="Chromosome"/>
</dbReference>
<keyword evidence="1" id="KW-0285">Flavoprotein</keyword>
<dbReference type="OrthoDB" id="9806179at2"/>
<evidence type="ECO:0000313" key="4">
    <source>
        <dbReference type="EMBL" id="APB32345.1"/>
    </source>
</evidence>
<dbReference type="KEGG" id="glt:GlitD10_0044"/>
<dbReference type="RefSeq" id="WP_071453103.1">
    <property type="nucleotide sequence ID" value="NZ_CP017675.1"/>
</dbReference>
<gene>
    <name evidence="4" type="primary">trxB-1</name>
    <name evidence="4" type="ORF">GlitD10_0044</name>
</gene>
<protein>
    <submittedName>
        <fullName evidence="4">Pyridine nucleotide-disulfide oxidoreductase, putative</fullName>
        <ecNumber evidence="4">1.8.1.9</ecNumber>
    </submittedName>
</protein>
<reference evidence="4 5" key="1">
    <citation type="submission" date="2016-10" db="EMBL/GenBank/DDBJ databases">
        <title>Description of Gloeomargarita lithophora gen. nov., sp. nov., a thylakoid-bearing basal-branching cyanobacterium with intracellular carbonates, and proposal for Gloeomargaritales ord. nov.</title>
        <authorList>
            <person name="Moreira D."/>
            <person name="Tavera R."/>
            <person name="Benzerara K."/>
            <person name="Skouri-Panet F."/>
            <person name="Couradeau E."/>
            <person name="Gerard E."/>
            <person name="Loussert C."/>
            <person name="Novelo E."/>
            <person name="Zivanovic Y."/>
            <person name="Lopez-Garcia P."/>
        </authorList>
    </citation>
    <scope>NUCLEOTIDE SEQUENCE [LARGE SCALE GENOMIC DNA]</scope>
    <source>
        <strain evidence="4 5">D10</strain>
    </source>
</reference>
<feature type="domain" description="FAD/NAD(P)-binding" evidence="3">
    <location>
        <begin position="16"/>
        <end position="304"/>
    </location>
</feature>
<dbReference type="PRINTS" id="PR00368">
    <property type="entry name" value="FADPNR"/>
</dbReference>
<evidence type="ECO:0000256" key="1">
    <source>
        <dbReference type="ARBA" id="ARBA00022630"/>
    </source>
</evidence>
<dbReference type="PANTHER" id="PTHR48105">
    <property type="entry name" value="THIOREDOXIN REDUCTASE 1-RELATED-RELATED"/>
    <property type="match status" value="1"/>
</dbReference>